<dbReference type="HOGENOM" id="CLU_3279591_0_0_1"/>
<protein>
    <submittedName>
        <fullName evidence="2">Uncharacterized protein</fullName>
    </submittedName>
</protein>
<sequence>MGRMKASHPQTKPWARDPFDVSRVGEPASGRRITRKSTIRK</sequence>
<accession>H0EL53</accession>
<evidence type="ECO:0000313" key="2">
    <source>
        <dbReference type="EMBL" id="EHL00682.1"/>
    </source>
</evidence>
<evidence type="ECO:0000256" key="1">
    <source>
        <dbReference type="SAM" id="MobiDB-lite"/>
    </source>
</evidence>
<dbReference type="Proteomes" id="UP000005446">
    <property type="component" value="Unassembled WGS sequence"/>
</dbReference>
<name>H0EL53_GLAL7</name>
<gene>
    <name evidence="2" type="ORF">M7I_3311</name>
</gene>
<feature type="compositionally biased region" description="Basic residues" evidence="1">
    <location>
        <begin position="32"/>
        <end position="41"/>
    </location>
</feature>
<reference evidence="2 3" key="1">
    <citation type="journal article" date="2012" name="Eukaryot. Cell">
        <title>Genome sequence of the fungus Glarea lozoyensis: the first genome sequence of a species from the Helotiaceae family.</title>
        <authorList>
            <person name="Youssar L."/>
            <person name="Gruening B.A."/>
            <person name="Erxleben A."/>
            <person name="Guenther S."/>
            <person name="Huettel W."/>
        </authorList>
    </citation>
    <scope>NUCLEOTIDE SEQUENCE [LARGE SCALE GENOMIC DNA]</scope>
    <source>
        <strain evidence="3">ATCC 74030 / MF5533</strain>
    </source>
</reference>
<evidence type="ECO:0000313" key="3">
    <source>
        <dbReference type="Proteomes" id="UP000005446"/>
    </source>
</evidence>
<proteinExistence type="predicted"/>
<dbReference type="InParanoid" id="H0EL53"/>
<dbReference type="AlphaFoldDB" id="H0EL53"/>
<comment type="caution">
    <text evidence="2">The sequence shown here is derived from an EMBL/GenBank/DDBJ whole genome shotgun (WGS) entry which is preliminary data.</text>
</comment>
<dbReference type="EMBL" id="AGUE01000074">
    <property type="protein sequence ID" value="EHL00682.1"/>
    <property type="molecule type" value="Genomic_DNA"/>
</dbReference>
<organism evidence="2 3">
    <name type="scientific">Glarea lozoyensis (strain ATCC 74030 / MF5533)</name>
    <dbReference type="NCBI Taxonomy" id="1104152"/>
    <lineage>
        <taxon>Eukaryota</taxon>
        <taxon>Fungi</taxon>
        <taxon>Dikarya</taxon>
        <taxon>Ascomycota</taxon>
        <taxon>Pezizomycotina</taxon>
        <taxon>Leotiomycetes</taxon>
        <taxon>Helotiales</taxon>
        <taxon>Helotiaceae</taxon>
        <taxon>Glarea</taxon>
    </lineage>
</organism>
<keyword evidence="3" id="KW-1185">Reference proteome</keyword>
<feature type="region of interest" description="Disordered" evidence="1">
    <location>
        <begin position="1"/>
        <end position="41"/>
    </location>
</feature>